<evidence type="ECO:0000313" key="3">
    <source>
        <dbReference type="Proteomes" id="UP001152888"/>
    </source>
</evidence>
<comment type="caution">
    <text evidence="2">The sequence shown here is derived from an EMBL/GenBank/DDBJ whole genome shotgun (WGS) entry which is preliminary data.</text>
</comment>
<evidence type="ECO:0000256" key="1">
    <source>
        <dbReference type="SAM" id="MobiDB-lite"/>
    </source>
</evidence>
<dbReference type="EMBL" id="CAKOFQ010007500">
    <property type="protein sequence ID" value="CAH2002616.1"/>
    <property type="molecule type" value="Genomic_DNA"/>
</dbReference>
<sequence>MILLHIFGIPIFTLKTTRDSPCVTNTHTNAPSHTSQTYTITNTLQTRPNFLIGSRRRPATVPLPKPTSIVTSTAAPTSSLSTAAPLFSRPTRFKPHRKYLATTPPAKILESQVFASRIKPDNRFRFVPRKPISVRTSTTTSTTTTTAPTTTLVPETDQVKESSIQQSQEQYIDDQKDKTTELAQFATAVQKLQQVQPPTTKRKPETQRIKITTNAQRSKNKYRGPGQFLVNKAVLTTPQTYHTVPARLKQTLRTTTPIPTTTVPIATATFRITPNIRPQPFAKLGLTTPDIYQPIINPVYYDTVQPHRRSLNVARI</sequence>
<feature type="region of interest" description="Disordered" evidence="1">
    <location>
        <begin position="56"/>
        <end position="75"/>
    </location>
</feature>
<keyword evidence="3" id="KW-1185">Reference proteome</keyword>
<evidence type="ECO:0000313" key="2">
    <source>
        <dbReference type="EMBL" id="CAH2002616.1"/>
    </source>
</evidence>
<dbReference type="Proteomes" id="UP001152888">
    <property type="component" value="Unassembled WGS sequence"/>
</dbReference>
<name>A0A9P0M0P4_ACAOB</name>
<organism evidence="2 3">
    <name type="scientific">Acanthoscelides obtectus</name>
    <name type="common">Bean weevil</name>
    <name type="synonym">Bruchus obtectus</name>
    <dbReference type="NCBI Taxonomy" id="200917"/>
    <lineage>
        <taxon>Eukaryota</taxon>
        <taxon>Metazoa</taxon>
        <taxon>Ecdysozoa</taxon>
        <taxon>Arthropoda</taxon>
        <taxon>Hexapoda</taxon>
        <taxon>Insecta</taxon>
        <taxon>Pterygota</taxon>
        <taxon>Neoptera</taxon>
        <taxon>Endopterygota</taxon>
        <taxon>Coleoptera</taxon>
        <taxon>Polyphaga</taxon>
        <taxon>Cucujiformia</taxon>
        <taxon>Chrysomeloidea</taxon>
        <taxon>Chrysomelidae</taxon>
        <taxon>Bruchinae</taxon>
        <taxon>Bruchini</taxon>
        <taxon>Acanthoscelides</taxon>
    </lineage>
</organism>
<dbReference type="OrthoDB" id="6767875at2759"/>
<gene>
    <name evidence="2" type="ORF">ACAOBT_LOCUS26879</name>
</gene>
<accession>A0A9P0M0P4</accession>
<reference evidence="2" key="1">
    <citation type="submission" date="2022-03" db="EMBL/GenBank/DDBJ databases">
        <authorList>
            <person name="Sayadi A."/>
        </authorList>
    </citation>
    <scope>NUCLEOTIDE SEQUENCE</scope>
</reference>
<dbReference type="AlphaFoldDB" id="A0A9P0M0P4"/>
<proteinExistence type="predicted"/>
<protein>
    <submittedName>
        <fullName evidence="2">Uncharacterized protein</fullName>
    </submittedName>
</protein>